<protein>
    <submittedName>
        <fullName evidence="4">Ketohexokinase</fullName>
    </submittedName>
</protein>
<evidence type="ECO:0000259" key="3">
    <source>
        <dbReference type="Pfam" id="PF00294"/>
    </source>
</evidence>
<dbReference type="EMBL" id="JBBJCI010000031">
    <property type="protein sequence ID" value="KAK7254213.1"/>
    <property type="molecule type" value="Genomic_DNA"/>
</dbReference>
<dbReference type="SUPFAM" id="SSF53613">
    <property type="entry name" value="Ribokinase-like"/>
    <property type="match status" value="1"/>
</dbReference>
<comment type="caution">
    <text evidence="4">The sequence shown here is derived from an EMBL/GenBank/DDBJ whole genome shotgun (WGS) entry which is preliminary data.</text>
</comment>
<accession>A0ABR1GEK0</accession>
<dbReference type="PANTHER" id="PTHR42774:SF3">
    <property type="entry name" value="KETOHEXOKINASE"/>
    <property type="match status" value="1"/>
</dbReference>
<proteinExistence type="predicted"/>
<dbReference type="PROSITE" id="PS00584">
    <property type="entry name" value="PFKB_KINASES_2"/>
    <property type="match status" value="1"/>
</dbReference>
<dbReference type="PANTHER" id="PTHR42774">
    <property type="entry name" value="PHOSPHOTRANSFERASE SYSTEM TRANSPORT PROTEIN"/>
    <property type="match status" value="1"/>
</dbReference>
<keyword evidence="2" id="KW-0418">Kinase</keyword>
<dbReference type="InterPro" id="IPR002173">
    <property type="entry name" value="Carboh/pur_kinase_PfkB_CS"/>
</dbReference>
<name>A0ABR1GEK0_AURAN</name>
<keyword evidence="1" id="KW-0808">Transferase</keyword>
<sequence length="337" mass="34487">MASQMEVATVEASARLAAARSAAAAAPARPRLLSVGLACVDVVNSVFTFPGEDQCCRATGQRRARGGNASTTACVAAQCGVAADWLGATPRRGSPDAEFLLADLRRHGAGALPVERPRCESAPTSYVILSESNGSRTIVHARGDLGELDAADAQSAPLADYDWVHLEGRAGARGYLETCVAALEGARTVASLELEKLDGVLDDLERRVDVVFYSRERAERDGFADPAAFLAAKAAAIGGPRVLTCGWGAGGAAAVAVDAAGAVDAFRCGVLPGVRPVDSVGAGDTFNGAFIAARLRGEDLETALKAACAVAGRKVARVGFAGLAYPPPEDIAAVPSL</sequence>
<evidence type="ECO:0000256" key="1">
    <source>
        <dbReference type="ARBA" id="ARBA00022679"/>
    </source>
</evidence>
<dbReference type="InterPro" id="IPR052562">
    <property type="entry name" value="Ketohexokinase-related"/>
</dbReference>
<dbReference type="Gene3D" id="3.40.1190.20">
    <property type="match status" value="1"/>
</dbReference>
<gene>
    <name evidence="4" type="primary">KHK</name>
    <name evidence="4" type="ORF">SO694_00009023</name>
</gene>
<feature type="domain" description="Carbohydrate kinase PfkB" evidence="3">
    <location>
        <begin position="31"/>
        <end position="319"/>
    </location>
</feature>
<dbReference type="Pfam" id="PF00294">
    <property type="entry name" value="PfkB"/>
    <property type="match status" value="1"/>
</dbReference>
<dbReference type="InterPro" id="IPR011611">
    <property type="entry name" value="PfkB_dom"/>
</dbReference>
<evidence type="ECO:0000313" key="4">
    <source>
        <dbReference type="EMBL" id="KAK7254213.1"/>
    </source>
</evidence>
<evidence type="ECO:0000256" key="2">
    <source>
        <dbReference type="ARBA" id="ARBA00022777"/>
    </source>
</evidence>
<dbReference type="InterPro" id="IPR029056">
    <property type="entry name" value="Ribokinase-like"/>
</dbReference>
<organism evidence="4 5">
    <name type="scientific">Aureococcus anophagefferens</name>
    <name type="common">Harmful bloom alga</name>
    <dbReference type="NCBI Taxonomy" id="44056"/>
    <lineage>
        <taxon>Eukaryota</taxon>
        <taxon>Sar</taxon>
        <taxon>Stramenopiles</taxon>
        <taxon>Ochrophyta</taxon>
        <taxon>Pelagophyceae</taxon>
        <taxon>Pelagomonadales</taxon>
        <taxon>Pelagomonadaceae</taxon>
        <taxon>Aureococcus</taxon>
    </lineage>
</organism>
<dbReference type="Proteomes" id="UP001363151">
    <property type="component" value="Unassembled WGS sequence"/>
</dbReference>
<evidence type="ECO:0000313" key="5">
    <source>
        <dbReference type="Proteomes" id="UP001363151"/>
    </source>
</evidence>
<keyword evidence="5" id="KW-1185">Reference proteome</keyword>
<reference evidence="4 5" key="1">
    <citation type="submission" date="2024-03" db="EMBL/GenBank/DDBJ databases">
        <title>Aureococcus anophagefferens CCMP1851 and Kratosvirus quantuckense: Draft genome of a second virus-susceptible host strain in the model system.</title>
        <authorList>
            <person name="Chase E."/>
            <person name="Truchon A.R."/>
            <person name="Schepens W."/>
            <person name="Wilhelm S.W."/>
        </authorList>
    </citation>
    <scope>NUCLEOTIDE SEQUENCE [LARGE SCALE GENOMIC DNA]</scope>
    <source>
        <strain evidence="4 5">CCMP1851</strain>
    </source>
</reference>